<dbReference type="Proteomes" id="UP001202328">
    <property type="component" value="Unassembled WGS sequence"/>
</dbReference>
<keyword evidence="5" id="KW-1185">Reference proteome</keyword>
<dbReference type="EMBL" id="JAJJMB010012638">
    <property type="protein sequence ID" value="KAI3874756.1"/>
    <property type="molecule type" value="Genomic_DNA"/>
</dbReference>
<evidence type="ECO:0000313" key="4">
    <source>
        <dbReference type="EMBL" id="KAI3874756.1"/>
    </source>
</evidence>
<evidence type="ECO:0000313" key="5">
    <source>
        <dbReference type="Proteomes" id="UP001202328"/>
    </source>
</evidence>
<dbReference type="AlphaFoldDB" id="A0AAD4SAP6"/>
<keyword evidence="3" id="KW-0508">mRNA splicing</keyword>
<evidence type="ECO:0000256" key="1">
    <source>
        <dbReference type="ARBA" id="ARBA00022664"/>
    </source>
</evidence>
<keyword evidence="2" id="KW-0694">RNA-binding</keyword>
<protein>
    <submittedName>
        <fullName evidence="4">Uncharacterized protein</fullName>
    </submittedName>
</protein>
<dbReference type="GO" id="GO:0003723">
    <property type="term" value="F:RNA binding"/>
    <property type="evidence" value="ECO:0007669"/>
    <property type="project" value="UniProtKB-KW"/>
</dbReference>
<proteinExistence type="predicted"/>
<comment type="caution">
    <text evidence="4">The sequence shown here is derived from an EMBL/GenBank/DDBJ whole genome shotgun (WGS) entry which is preliminary data.</text>
</comment>
<dbReference type="GO" id="GO:0006397">
    <property type="term" value="P:mRNA processing"/>
    <property type="evidence" value="ECO:0007669"/>
    <property type="project" value="UniProtKB-KW"/>
</dbReference>
<sequence length="113" mass="11865">MLRYVDKSITLKASDGLNGMKLGGEVLSVVQATPDASIVGGIEEPPHFAIPEHAKPQFSKATKVLKLHNVTGTKKEGSCHCTLCQTISANVIAISSTNISRSIHPIPVSCAAT</sequence>
<keyword evidence="1" id="KW-0507">mRNA processing</keyword>
<gene>
    <name evidence="4" type="ORF">MKW98_019329</name>
</gene>
<evidence type="ECO:0000256" key="3">
    <source>
        <dbReference type="ARBA" id="ARBA00023187"/>
    </source>
</evidence>
<organism evidence="4 5">
    <name type="scientific">Papaver atlanticum</name>
    <dbReference type="NCBI Taxonomy" id="357466"/>
    <lineage>
        <taxon>Eukaryota</taxon>
        <taxon>Viridiplantae</taxon>
        <taxon>Streptophyta</taxon>
        <taxon>Embryophyta</taxon>
        <taxon>Tracheophyta</taxon>
        <taxon>Spermatophyta</taxon>
        <taxon>Magnoliopsida</taxon>
        <taxon>Ranunculales</taxon>
        <taxon>Papaveraceae</taxon>
        <taxon>Papaveroideae</taxon>
        <taxon>Papaver</taxon>
    </lineage>
</organism>
<reference evidence="4" key="1">
    <citation type="submission" date="2022-04" db="EMBL/GenBank/DDBJ databases">
        <title>A functionally conserved STORR gene fusion in Papaver species that diverged 16.8 million years ago.</title>
        <authorList>
            <person name="Catania T."/>
        </authorList>
    </citation>
    <scope>NUCLEOTIDE SEQUENCE</scope>
    <source>
        <strain evidence="4">S-188037</strain>
    </source>
</reference>
<dbReference type="GO" id="GO:0008380">
    <property type="term" value="P:RNA splicing"/>
    <property type="evidence" value="ECO:0007669"/>
    <property type="project" value="UniProtKB-KW"/>
</dbReference>
<name>A0AAD4SAP6_9MAGN</name>
<dbReference type="PANTHER" id="PTHR23139">
    <property type="entry name" value="RNA-BINDING PROTEIN"/>
    <property type="match status" value="1"/>
</dbReference>
<accession>A0AAD4SAP6</accession>
<evidence type="ECO:0000256" key="2">
    <source>
        <dbReference type="ARBA" id="ARBA00022884"/>
    </source>
</evidence>